<evidence type="ECO:0000256" key="1">
    <source>
        <dbReference type="ARBA" id="ARBA00022801"/>
    </source>
</evidence>
<feature type="short sequence motif" description="HXTX 1" evidence="2">
    <location>
        <begin position="35"/>
        <end position="38"/>
    </location>
</feature>
<feature type="active site" description="Proton donor" evidence="2">
    <location>
        <position position="35"/>
    </location>
</feature>
<dbReference type="GO" id="GO:0004113">
    <property type="term" value="F:2',3'-cyclic-nucleotide 3'-phosphodiesterase activity"/>
    <property type="evidence" value="ECO:0007669"/>
    <property type="project" value="InterPro"/>
</dbReference>
<comment type="function">
    <text evidence="2">Hydrolyzes RNA 2',3'-cyclic phosphodiester to an RNA 2'-phosphomonoester.</text>
</comment>
<dbReference type="PANTHER" id="PTHR35561:SF1">
    <property type="entry name" value="RNA 2',3'-CYCLIC PHOSPHODIESTERASE"/>
    <property type="match status" value="1"/>
</dbReference>
<dbReference type="InterPro" id="IPR004175">
    <property type="entry name" value="RNA_CPDase"/>
</dbReference>
<evidence type="ECO:0000256" key="2">
    <source>
        <dbReference type="HAMAP-Rule" id="MF_01940"/>
    </source>
</evidence>
<accession>A0A8J3C2M5</accession>
<protein>
    <recommendedName>
        <fullName evidence="2">RNA 2',3'-cyclic phosphodiesterase</fullName>
        <shortName evidence="2">RNA 2',3'-CPDase</shortName>
        <ecNumber evidence="2">3.1.4.58</ecNumber>
    </recommendedName>
</protein>
<organism evidence="3 4">
    <name type="scientific">Mangrovihabitans endophyticus</name>
    <dbReference type="NCBI Taxonomy" id="1751298"/>
    <lineage>
        <taxon>Bacteria</taxon>
        <taxon>Bacillati</taxon>
        <taxon>Actinomycetota</taxon>
        <taxon>Actinomycetes</taxon>
        <taxon>Micromonosporales</taxon>
        <taxon>Micromonosporaceae</taxon>
        <taxon>Mangrovihabitans</taxon>
    </lineage>
</organism>
<dbReference type="EMBL" id="BMMX01000015">
    <property type="protein sequence ID" value="GGK98508.1"/>
    <property type="molecule type" value="Genomic_DNA"/>
</dbReference>
<dbReference type="GO" id="GO:0008664">
    <property type="term" value="F:RNA 2',3'-cyclic 3'-phosphodiesterase activity"/>
    <property type="evidence" value="ECO:0007669"/>
    <property type="project" value="UniProtKB-EC"/>
</dbReference>
<evidence type="ECO:0000313" key="4">
    <source>
        <dbReference type="Proteomes" id="UP000656042"/>
    </source>
</evidence>
<comment type="caution">
    <text evidence="3">The sequence shown here is derived from an EMBL/GenBank/DDBJ whole genome shotgun (WGS) entry which is preliminary data.</text>
</comment>
<gene>
    <name evidence="3" type="ORF">GCM10012284_35910</name>
</gene>
<proteinExistence type="inferred from homology"/>
<dbReference type="EC" id="3.1.4.58" evidence="2"/>
<feature type="active site" description="Proton acceptor" evidence="2">
    <location>
        <position position="114"/>
    </location>
</feature>
<dbReference type="Gene3D" id="3.90.1140.10">
    <property type="entry name" value="Cyclic phosphodiesterase"/>
    <property type="match status" value="1"/>
</dbReference>
<dbReference type="Pfam" id="PF13563">
    <property type="entry name" value="2_5_RNA_ligase2"/>
    <property type="match status" value="1"/>
</dbReference>
<dbReference type="NCBIfam" id="TIGR02258">
    <property type="entry name" value="2_5_ligase"/>
    <property type="match status" value="1"/>
</dbReference>
<keyword evidence="4" id="KW-1185">Reference proteome</keyword>
<dbReference type="AlphaFoldDB" id="A0A8J3C2M5"/>
<name>A0A8J3C2M5_9ACTN</name>
<dbReference type="HAMAP" id="MF_01940">
    <property type="entry name" value="RNA_CPDase"/>
    <property type="match status" value="1"/>
</dbReference>
<comment type="catalytic activity">
    <reaction evidence="2">
        <text>a 3'-end 2',3'-cyclophospho-ribonucleotide-RNA + H2O = a 3'-end 2'-phospho-ribonucleotide-RNA + H(+)</text>
        <dbReference type="Rhea" id="RHEA:11828"/>
        <dbReference type="Rhea" id="RHEA-COMP:10464"/>
        <dbReference type="Rhea" id="RHEA-COMP:17353"/>
        <dbReference type="ChEBI" id="CHEBI:15377"/>
        <dbReference type="ChEBI" id="CHEBI:15378"/>
        <dbReference type="ChEBI" id="CHEBI:83064"/>
        <dbReference type="ChEBI" id="CHEBI:173113"/>
        <dbReference type="EC" id="3.1.4.58"/>
    </reaction>
</comment>
<reference evidence="3" key="2">
    <citation type="submission" date="2020-09" db="EMBL/GenBank/DDBJ databases">
        <authorList>
            <person name="Sun Q."/>
            <person name="Zhou Y."/>
        </authorList>
    </citation>
    <scope>NUCLEOTIDE SEQUENCE</scope>
    <source>
        <strain evidence="3">CGMCC 4.7299</strain>
    </source>
</reference>
<dbReference type="Proteomes" id="UP000656042">
    <property type="component" value="Unassembled WGS sequence"/>
</dbReference>
<evidence type="ECO:0000313" key="3">
    <source>
        <dbReference type="EMBL" id="GGK98508.1"/>
    </source>
</evidence>
<dbReference type="RefSeq" id="WP_189080372.1">
    <property type="nucleotide sequence ID" value="NZ_BMMX01000015.1"/>
</dbReference>
<comment type="similarity">
    <text evidence="2">Belongs to the 2H phosphoesterase superfamily. ThpR family.</text>
</comment>
<dbReference type="PANTHER" id="PTHR35561">
    <property type="entry name" value="RNA 2',3'-CYCLIC PHOSPHODIESTERASE"/>
    <property type="match status" value="1"/>
</dbReference>
<feature type="short sequence motif" description="HXTX 2" evidence="2">
    <location>
        <begin position="114"/>
        <end position="117"/>
    </location>
</feature>
<keyword evidence="1 2" id="KW-0378">Hydrolase</keyword>
<dbReference type="SUPFAM" id="SSF55144">
    <property type="entry name" value="LigT-like"/>
    <property type="match status" value="1"/>
</dbReference>
<sequence>MRLFVALFLPSDVRDDLGRRLAHVPAALVPADRWHVTMTFLGEVPDDRLAGVESALDTVPSRDPIGLRVAGGGDFRRTVQWAGLHGDLDGLRALHGDVRAALGLAGDKRPFTPHVTISYARGAVAAEALRDYAGPRWRADGFTLVLSRSGYRPLRTFPFAG</sequence>
<dbReference type="InterPro" id="IPR009097">
    <property type="entry name" value="Cyclic_Pdiesterase"/>
</dbReference>
<reference evidence="3" key="1">
    <citation type="journal article" date="2014" name="Int. J. Syst. Evol. Microbiol.">
        <title>Complete genome sequence of Corynebacterium casei LMG S-19264T (=DSM 44701T), isolated from a smear-ripened cheese.</title>
        <authorList>
            <consortium name="US DOE Joint Genome Institute (JGI-PGF)"/>
            <person name="Walter F."/>
            <person name="Albersmeier A."/>
            <person name="Kalinowski J."/>
            <person name="Ruckert C."/>
        </authorList>
    </citation>
    <scope>NUCLEOTIDE SEQUENCE</scope>
    <source>
        <strain evidence="3">CGMCC 4.7299</strain>
    </source>
</reference>